<dbReference type="InterPro" id="IPR013201">
    <property type="entry name" value="Prot_inhib_I29"/>
</dbReference>
<dbReference type="InterPro" id="IPR038765">
    <property type="entry name" value="Papain-like_cys_pep_sf"/>
</dbReference>
<feature type="domain" description="Cathepsin propeptide inhibitor" evidence="4">
    <location>
        <begin position="53"/>
        <end position="113"/>
    </location>
</feature>
<dbReference type="Gene3D" id="2.40.50.170">
    <property type="entry name" value="Cysteine proteinases. Chain C"/>
    <property type="match status" value="1"/>
</dbReference>
<feature type="domain" description="Peptidase C1A papain C-terminal" evidence="3">
    <location>
        <begin position="456"/>
        <end position="636"/>
    </location>
</feature>
<dbReference type="GO" id="GO:0008234">
    <property type="term" value="F:cysteine-type peptidase activity"/>
    <property type="evidence" value="ECO:0007669"/>
    <property type="project" value="InterPro"/>
</dbReference>
<dbReference type="AlphaFoldDB" id="A0A7R9M422"/>
<evidence type="ECO:0000259" key="4">
    <source>
        <dbReference type="SMART" id="SM00848"/>
    </source>
</evidence>
<dbReference type="SUPFAM" id="SSF54001">
    <property type="entry name" value="Cysteine proteinases"/>
    <property type="match status" value="3"/>
</dbReference>
<proteinExistence type="inferred from homology"/>
<dbReference type="InterPro" id="IPR000668">
    <property type="entry name" value="Peptidase_C1A_C"/>
</dbReference>
<dbReference type="PANTHER" id="PTHR12411">
    <property type="entry name" value="CYSTEINE PROTEASE FAMILY C1-RELATED"/>
    <property type="match status" value="1"/>
</dbReference>
<feature type="domain" description="Cathepsin propeptide inhibitor" evidence="4">
    <location>
        <begin position="375"/>
        <end position="435"/>
    </location>
</feature>
<dbReference type="Pfam" id="PF00112">
    <property type="entry name" value="Peptidase_C1"/>
    <property type="match status" value="5"/>
</dbReference>
<feature type="domain" description="Peptidase C1A papain C-terminal" evidence="3">
    <location>
        <begin position="134"/>
        <end position="326"/>
    </location>
</feature>
<organism evidence="5">
    <name type="scientific">Oppiella nova</name>
    <dbReference type="NCBI Taxonomy" id="334625"/>
    <lineage>
        <taxon>Eukaryota</taxon>
        <taxon>Metazoa</taxon>
        <taxon>Ecdysozoa</taxon>
        <taxon>Arthropoda</taxon>
        <taxon>Chelicerata</taxon>
        <taxon>Arachnida</taxon>
        <taxon>Acari</taxon>
        <taxon>Acariformes</taxon>
        <taxon>Sarcoptiformes</taxon>
        <taxon>Oribatida</taxon>
        <taxon>Brachypylina</taxon>
        <taxon>Oppioidea</taxon>
        <taxon>Oppiidae</taxon>
        <taxon>Oppiella</taxon>
    </lineage>
</organism>
<dbReference type="PROSITE" id="PS00640">
    <property type="entry name" value="THIOL_PROTEASE_ASN"/>
    <property type="match status" value="2"/>
</dbReference>
<gene>
    <name evidence="5" type="ORF">ONB1V03_LOCUS9636</name>
</gene>
<dbReference type="Gene3D" id="1.10.287.2250">
    <property type="match status" value="1"/>
</dbReference>
<dbReference type="EMBL" id="OC920961">
    <property type="protein sequence ID" value="CAD7652978.1"/>
    <property type="molecule type" value="Genomic_DNA"/>
</dbReference>
<keyword evidence="2" id="KW-1015">Disulfide bond</keyword>
<sequence length="646" mass="74140">MRYCIVKNSWGGDWGDGGFIYMRKDAGNRCHVADHCVQLLEYLDDKQNLENAFNEFKYEFYKLYESSEEDRRKEQIFRDNMLRVYGHNLKALDGTYSYTLRVSRFADLTPQEFRQNHTNCTFVMNRPIAYYKSNSASVDSHTGDKSWSVDWRDQGGSCGSCTLFAMAALVESYWARSGHGVTTLSTQQMLDCYRNASCEGKGVCDRDRESKRVATIGEVSVNYPESQDSLMSLVRDNGPAFVVVHVGIDWRIYGQGVLTHQCEGERVGGAYSHAVLVVGYGYDKELDRHYWILKNSWGDTWGEGGYMRLHRNTITKCPLFQFSYQLPYNTGQSPGSTLTAFIYMRKDAGNRCHVADHCVQLLEYLDDKQNLENAFKEFKYEFSISYKSSEVDRQREHIFRDNLLRVYGHNLKALDGKYSYTLRVSGFADLTPEEFRKTHTNCTFVMNRPIAYYKSNSASDDSHTDDKSWSVDWRDQGENCGSCSLFAMAALVESYWARSGHGVTTLSTQQMLDCYPMVTYEKGVNMTGTCDREREAKPVVTIGEQREDYPRNENTFMSLVRDNGPAVVVGIFDGPCDGDINHAVLVVGYGYDKPSDMRYWIVKNSWGRDWGDGGFIYIRKDAGNRCHVADHCVQLLVYYYLPDQFY</sequence>
<protein>
    <submittedName>
        <fullName evidence="5">Uncharacterized protein</fullName>
    </submittedName>
</protein>
<evidence type="ECO:0000256" key="1">
    <source>
        <dbReference type="ARBA" id="ARBA00008455"/>
    </source>
</evidence>
<evidence type="ECO:0000313" key="6">
    <source>
        <dbReference type="Proteomes" id="UP000728032"/>
    </source>
</evidence>
<dbReference type="InterPro" id="IPR013128">
    <property type="entry name" value="Peptidase_C1A"/>
</dbReference>
<dbReference type="PRINTS" id="PR00705">
    <property type="entry name" value="PAPAIN"/>
</dbReference>
<dbReference type="Pfam" id="PF08246">
    <property type="entry name" value="Inhibitor_I29"/>
    <property type="match status" value="2"/>
</dbReference>
<accession>A0A7R9M422</accession>
<dbReference type="OrthoDB" id="423263at2759"/>
<dbReference type="GO" id="GO:0006508">
    <property type="term" value="P:proteolysis"/>
    <property type="evidence" value="ECO:0007669"/>
    <property type="project" value="InterPro"/>
</dbReference>
<dbReference type="PROSITE" id="PS00639">
    <property type="entry name" value="THIOL_PROTEASE_HIS"/>
    <property type="match status" value="1"/>
</dbReference>
<dbReference type="Gene3D" id="3.90.70.10">
    <property type="entry name" value="Cysteine proteinases"/>
    <property type="match status" value="4"/>
</dbReference>
<comment type="similarity">
    <text evidence="1">Belongs to the peptidase C1 family.</text>
</comment>
<evidence type="ECO:0000313" key="5">
    <source>
        <dbReference type="EMBL" id="CAD7652978.1"/>
    </source>
</evidence>
<name>A0A7R9M422_9ACAR</name>
<dbReference type="InterPro" id="IPR039417">
    <property type="entry name" value="Peptidase_C1A_papain-like"/>
</dbReference>
<dbReference type="CDD" id="cd02248">
    <property type="entry name" value="Peptidase_C1A"/>
    <property type="match status" value="2"/>
</dbReference>
<reference evidence="5" key="1">
    <citation type="submission" date="2020-11" db="EMBL/GenBank/DDBJ databases">
        <authorList>
            <person name="Tran Van P."/>
        </authorList>
    </citation>
    <scope>NUCLEOTIDE SEQUENCE</scope>
</reference>
<dbReference type="SMART" id="SM00645">
    <property type="entry name" value="Pept_C1"/>
    <property type="match status" value="2"/>
</dbReference>
<dbReference type="SMART" id="SM00848">
    <property type="entry name" value="Inhibitor_I29"/>
    <property type="match status" value="2"/>
</dbReference>
<evidence type="ECO:0000256" key="2">
    <source>
        <dbReference type="ARBA" id="ARBA00023157"/>
    </source>
</evidence>
<dbReference type="EMBL" id="CAJPVJ010006136">
    <property type="protein sequence ID" value="CAG2170165.1"/>
    <property type="molecule type" value="Genomic_DNA"/>
</dbReference>
<keyword evidence="6" id="KW-1185">Reference proteome</keyword>
<dbReference type="InterPro" id="IPR025661">
    <property type="entry name" value="Pept_asp_AS"/>
</dbReference>
<dbReference type="Proteomes" id="UP000728032">
    <property type="component" value="Unassembled WGS sequence"/>
</dbReference>
<evidence type="ECO:0000259" key="3">
    <source>
        <dbReference type="SMART" id="SM00645"/>
    </source>
</evidence>
<dbReference type="InterPro" id="IPR025660">
    <property type="entry name" value="Pept_his_AS"/>
</dbReference>